<dbReference type="AlphaFoldDB" id="A0A183BY52"/>
<dbReference type="Proteomes" id="UP000050741">
    <property type="component" value="Unassembled WGS sequence"/>
</dbReference>
<sequence length="431" mass="45616">MPPLAVFRLACVRKCQFQCRGTRRARDIFAANGKSGHLATEINLAMARHTTVAGVTATAIPGDDMPLMRGQEFNTPLARSNTPTAMPSSAASGNNAMRARSLRRTSAQESVDSAFQLPTNGLSGRARRYDCHAHQIRSDMVVRLEQGQLQPDLYRRRGSIISVGSSGGGASVLGRVQLQLSYDHSTSDMVVRLAQVNLQPPPSSNQCHKLRLLSTTACSSSNNGNISGALNFDAVSGQCNNLPKEPMKLPLSYADLTQAALHVELFAMTAETPAAAVDACAGATCGAESALTRRAACSVPLCALGPSADDLIVWADLERTEETFIRGEPVPLCLQYLPAAERLTLSVHQVQLIGSDRFGRGERLIGQVQFCSAASTSAGGGGGGVTTTASARMSAAARLWRDAVERQWSVPRWVVLEAPTDSGGAGGAILE</sequence>
<keyword evidence="2" id="KW-1185">Reference proteome</keyword>
<evidence type="ECO:0000313" key="3">
    <source>
        <dbReference type="WBParaSite" id="GPLIN_000554200"/>
    </source>
</evidence>
<evidence type="ECO:0000256" key="1">
    <source>
        <dbReference type="SAM" id="MobiDB-lite"/>
    </source>
</evidence>
<proteinExistence type="predicted"/>
<feature type="compositionally biased region" description="Polar residues" evidence="1">
    <location>
        <begin position="74"/>
        <end position="95"/>
    </location>
</feature>
<accession>A0A183BY52</accession>
<protein>
    <submittedName>
        <fullName evidence="3">C2 domain-containing protein</fullName>
    </submittedName>
</protein>
<name>A0A183BY52_GLOPA</name>
<evidence type="ECO:0000313" key="2">
    <source>
        <dbReference type="Proteomes" id="UP000050741"/>
    </source>
</evidence>
<feature type="region of interest" description="Disordered" evidence="1">
    <location>
        <begin position="74"/>
        <end position="112"/>
    </location>
</feature>
<reference evidence="3" key="2">
    <citation type="submission" date="2016-06" db="UniProtKB">
        <authorList>
            <consortium name="WormBaseParasite"/>
        </authorList>
    </citation>
    <scope>IDENTIFICATION</scope>
</reference>
<organism evidence="2 3">
    <name type="scientific">Globodera pallida</name>
    <name type="common">Potato cyst nematode worm</name>
    <name type="synonym">Heterodera pallida</name>
    <dbReference type="NCBI Taxonomy" id="36090"/>
    <lineage>
        <taxon>Eukaryota</taxon>
        <taxon>Metazoa</taxon>
        <taxon>Ecdysozoa</taxon>
        <taxon>Nematoda</taxon>
        <taxon>Chromadorea</taxon>
        <taxon>Rhabditida</taxon>
        <taxon>Tylenchina</taxon>
        <taxon>Tylenchomorpha</taxon>
        <taxon>Tylenchoidea</taxon>
        <taxon>Heteroderidae</taxon>
        <taxon>Heteroderinae</taxon>
        <taxon>Globodera</taxon>
    </lineage>
</organism>
<dbReference type="WBParaSite" id="GPLIN_000554200">
    <property type="protein sequence ID" value="GPLIN_000554200"/>
    <property type="gene ID" value="GPLIN_000554200"/>
</dbReference>
<reference evidence="2" key="1">
    <citation type="submission" date="2014-05" db="EMBL/GenBank/DDBJ databases">
        <title>The genome and life-stage specific transcriptomes of Globodera pallida elucidate key aspects of plant parasitism by a cyst nematode.</title>
        <authorList>
            <person name="Cotton J.A."/>
            <person name="Lilley C.J."/>
            <person name="Jones L.M."/>
            <person name="Kikuchi T."/>
            <person name="Reid A.J."/>
            <person name="Thorpe P."/>
            <person name="Tsai I.J."/>
            <person name="Beasley H."/>
            <person name="Blok V."/>
            <person name="Cock P.J.A."/>
            <person name="Van den Akker S.E."/>
            <person name="Holroyd N."/>
            <person name="Hunt M."/>
            <person name="Mantelin S."/>
            <person name="Naghra H."/>
            <person name="Pain A."/>
            <person name="Palomares-Rius J.E."/>
            <person name="Zarowiecki M."/>
            <person name="Berriman M."/>
            <person name="Jones J.T."/>
            <person name="Urwin P.E."/>
        </authorList>
    </citation>
    <scope>NUCLEOTIDE SEQUENCE [LARGE SCALE GENOMIC DNA]</scope>
    <source>
        <strain evidence="2">Lindley</strain>
    </source>
</reference>